<gene>
    <name evidence="1" type="ORF">METZ01_LOCUS327953</name>
</gene>
<sequence>MDPSRDLLKIYDSGSRTRQGEFIQSRKLGWPTSSRLTRDPQPVIVLLPSDRTSEAQEISCISFRTYQNR</sequence>
<accession>A0A382PP12</accession>
<evidence type="ECO:0000313" key="1">
    <source>
        <dbReference type="EMBL" id="SVC75099.1"/>
    </source>
</evidence>
<organism evidence="1">
    <name type="scientific">marine metagenome</name>
    <dbReference type="NCBI Taxonomy" id="408172"/>
    <lineage>
        <taxon>unclassified sequences</taxon>
        <taxon>metagenomes</taxon>
        <taxon>ecological metagenomes</taxon>
    </lineage>
</organism>
<proteinExistence type="predicted"/>
<feature type="non-terminal residue" evidence="1">
    <location>
        <position position="69"/>
    </location>
</feature>
<dbReference type="EMBL" id="UINC01108758">
    <property type="protein sequence ID" value="SVC75099.1"/>
    <property type="molecule type" value="Genomic_DNA"/>
</dbReference>
<protein>
    <submittedName>
        <fullName evidence="1">Uncharacterized protein</fullName>
    </submittedName>
</protein>
<dbReference type="AlphaFoldDB" id="A0A382PP12"/>
<reference evidence="1" key="1">
    <citation type="submission" date="2018-05" db="EMBL/GenBank/DDBJ databases">
        <authorList>
            <person name="Lanie J.A."/>
            <person name="Ng W.-L."/>
            <person name="Kazmierczak K.M."/>
            <person name="Andrzejewski T.M."/>
            <person name="Davidsen T.M."/>
            <person name="Wayne K.J."/>
            <person name="Tettelin H."/>
            <person name="Glass J.I."/>
            <person name="Rusch D."/>
            <person name="Podicherti R."/>
            <person name="Tsui H.-C.T."/>
            <person name="Winkler M.E."/>
        </authorList>
    </citation>
    <scope>NUCLEOTIDE SEQUENCE</scope>
</reference>
<name>A0A382PP12_9ZZZZ</name>